<dbReference type="Proteomes" id="UP000216001">
    <property type="component" value="Unassembled WGS sequence"/>
</dbReference>
<reference evidence="2 3" key="1">
    <citation type="submission" date="2017-07" db="EMBL/GenBank/DDBJ databases">
        <title>blaIMP-27 on transferable plasmids in Proteus mirabilis and Providencia rettgeri.</title>
        <authorList>
            <person name="Potter R."/>
        </authorList>
    </citation>
    <scope>NUCLEOTIDE SEQUENCE [LARGE SCALE GENOMIC DNA]</scope>
    <source>
        <strain evidence="2 3">PR1</strain>
    </source>
</reference>
<dbReference type="Proteomes" id="UP000824410">
    <property type="component" value="Unassembled WGS sequence"/>
</dbReference>
<comment type="caution">
    <text evidence="2">The sequence shown here is derived from an EMBL/GenBank/DDBJ whole genome shotgun (WGS) entry which is preliminary data.</text>
</comment>
<proteinExistence type="predicted"/>
<evidence type="ECO:0000313" key="3">
    <source>
        <dbReference type="Proteomes" id="UP000216001"/>
    </source>
</evidence>
<organism evidence="2 3">
    <name type="scientific">Providencia rettgeri</name>
    <dbReference type="NCBI Taxonomy" id="587"/>
    <lineage>
        <taxon>Bacteria</taxon>
        <taxon>Pseudomonadati</taxon>
        <taxon>Pseudomonadota</taxon>
        <taxon>Gammaproteobacteria</taxon>
        <taxon>Enterobacterales</taxon>
        <taxon>Morganellaceae</taxon>
        <taxon>Providencia</taxon>
    </lineage>
</organism>
<name>A0A264VNS5_PRORE</name>
<dbReference type="EMBL" id="NOWC01000029">
    <property type="protein sequence ID" value="OZS72929.1"/>
    <property type="molecule type" value="Genomic_DNA"/>
</dbReference>
<protein>
    <submittedName>
        <fullName evidence="2">Uncharacterized protein</fullName>
    </submittedName>
</protein>
<dbReference type="RefSeq" id="WP_094962663.1">
    <property type="nucleotide sequence ID" value="NZ_NOWC01000029.1"/>
</dbReference>
<reference evidence="1" key="2">
    <citation type="submission" date="2019-02" db="EMBL/GenBank/DDBJ databases">
        <title>Genomic characterization of isolates from hospital effluents in KZN, South Africa.</title>
        <authorList>
            <person name="Ntshobeni N."/>
            <person name="Allam M."/>
            <person name="Ismail A."/>
            <person name="Amoako D."/>
            <person name="Essack S."/>
            <person name="Chenia H."/>
        </authorList>
    </citation>
    <scope>NUCLEOTIDE SEQUENCE</scope>
    <source>
        <strain evidence="1">AFE97_S1</strain>
    </source>
</reference>
<sequence length="202" mass="22697">MHNNTEPKTSFVINLPTNLHKDSQALILKTAEVVAEKMRSTELKRGLTNEWAKPDWGSSCINDFLRHVDKGDPRDLAVYANMMIHHGWTTKDAVKNVISQVFEQTSQELREELVALTQLLRVVFVYAGLSKPELPISGAQMLMQADDLSAVLRQSVVLPEMNLDHVQVFHHAFNNFSDEPLGPEEADNILTGLKAVVNSLQR</sequence>
<dbReference type="AlphaFoldDB" id="A0A264VNS5"/>
<evidence type="ECO:0000313" key="2">
    <source>
        <dbReference type="EMBL" id="OZS72929.1"/>
    </source>
</evidence>
<dbReference type="EMBL" id="SHDO01000048">
    <property type="protein sequence ID" value="MBX6983033.1"/>
    <property type="molecule type" value="Genomic_DNA"/>
</dbReference>
<accession>A0A264VNS5</accession>
<evidence type="ECO:0000313" key="1">
    <source>
        <dbReference type="EMBL" id="MBX6983033.1"/>
    </source>
</evidence>
<gene>
    <name evidence="2" type="ORF">CHI95_19830</name>
    <name evidence="1" type="ORF">EX242_22590</name>
</gene>